<evidence type="ECO:0000256" key="8">
    <source>
        <dbReference type="ARBA" id="ARBA00023136"/>
    </source>
</evidence>
<feature type="domain" description="Cytochrome c" evidence="10">
    <location>
        <begin position="43"/>
        <end position="151"/>
    </location>
</feature>
<evidence type="ECO:0000256" key="9">
    <source>
        <dbReference type="PROSITE-ProRule" id="PRU00433"/>
    </source>
</evidence>
<dbReference type="GO" id="GO:0016301">
    <property type="term" value="F:kinase activity"/>
    <property type="evidence" value="ECO:0007669"/>
    <property type="project" value="UniProtKB-KW"/>
</dbReference>
<evidence type="ECO:0000313" key="11">
    <source>
        <dbReference type="EMBL" id="KEQ07932.1"/>
    </source>
</evidence>
<dbReference type="Pfam" id="PF00034">
    <property type="entry name" value="Cytochrom_C"/>
    <property type="match status" value="1"/>
</dbReference>
<keyword evidence="8" id="KW-0472">Membrane</keyword>
<gene>
    <name evidence="11" type="ORF">GV68_03915</name>
</gene>
<dbReference type="SUPFAM" id="SSF46626">
    <property type="entry name" value="Cytochrome c"/>
    <property type="match status" value="2"/>
</dbReference>
<protein>
    <submittedName>
        <fullName evidence="11">Diacylglycerol kinase</fullName>
    </submittedName>
</protein>
<reference evidence="11 12" key="1">
    <citation type="submission" date="2014-06" db="EMBL/GenBank/DDBJ databases">
        <title>Rhizobium pelagicum/R2-400B4.</title>
        <authorList>
            <person name="Kimes N.E."/>
            <person name="Lopez-Perez M."/>
        </authorList>
    </citation>
    <scope>NUCLEOTIDE SEQUENCE [LARGE SCALE GENOMIC DNA]</scope>
    <source>
        <strain evidence="11 12">R2-400B4</strain>
    </source>
</reference>
<accession>A0A922TB83</accession>
<evidence type="ECO:0000256" key="5">
    <source>
        <dbReference type="ARBA" id="ARBA00022729"/>
    </source>
</evidence>
<feature type="domain" description="Cytochrome c" evidence="10">
    <location>
        <begin position="193"/>
        <end position="302"/>
    </location>
</feature>
<keyword evidence="11" id="KW-0418">Kinase</keyword>
<evidence type="ECO:0000313" key="12">
    <source>
        <dbReference type="Proteomes" id="UP000052167"/>
    </source>
</evidence>
<comment type="subcellular location">
    <subcellularLocation>
        <location evidence="1">Cell membrane</location>
    </subcellularLocation>
</comment>
<dbReference type="GO" id="GO:0005886">
    <property type="term" value="C:plasma membrane"/>
    <property type="evidence" value="ECO:0007669"/>
    <property type="project" value="UniProtKB-SubCell"/>
</dbReference>
<dbReference type="InterPro" id="IPR036909">
    <property type="entry name" value="Cyt_c-like_dom_sf"/>
</dbReference>
<dbReference type="PANTHER" id="PTHR35008">
    <property type="entry name" value="BLL4482 PROTEIN-RELATED"/>
    <property type="match status" value="1"/>
</dbReference>
<evidence type="ECO:0000256" key="3">
    <source>
        <dbReference type="ARBA" id="ARBA00022617"/>
    </source>
</evidence>
<dbReference type="GO" id="GO:0005506">
    <property type="term" value="F:iron ion binding"/>
    <property type="evidence" value="ECO:0007669"/>
    <property type="project" value="InterPro"/>
</dbReference>
<evidence type="ECO:0000256" key="7">
    <source>
        <dbReference type="ARBA" id="ARBA00023004"/>
    </source>
</evidence>
<keyword evidence="7 9" id="KW-0408">Iron</keyword>
<evidence type="ECO:0000256" key="4">
    <source>
        <dbReference type="ARBA" id="ARBA00022723"/>
    </source>
</evidence>
<keyword evidence="5" id="KW-0732">Signal</keyword>
<sequence>MALRWGRVLGAGAALVAIGVAAAWFLTVPQPASADTWEGLGAPDLARGETLFWAGGCAGCHAADGATGEAVKTLSGGLALTSPFGTFHVPNISPDPQAGIGAWTLAEFGNAMTRGVGRAGEHLYPSFPYTSYARMRPEDVNDLFAYLKTLPASGNVAPPHDLGFPYNMRITLGGWKLLFFSDAPRVELASADEKLQRGQFLVEGPGHCGECHTPRNALGGLQADQWLAGGPNPEGEGRVPNITPGGDAVGSWSEADLVNYFQTGFTPDFDTVGGSMVEVQRNLSHLPQEDLEAIAAYLKAVPAIQ</sequence>
<comment type="caution">
    <text evidence="11">The sequence shown here is derived from an EMBL/GenBank/DDBJ whole genome shotgun (WGS) entry which is preliminary data.</text>
</comment>
<keyword evidence="12" id="KW-1185">Reference proteome</keyword>
<dbReference type="InterPro" id="IPR051459">
    <property type="entry name" value="Cytochrome_c-type_DH"/>
</dbReference>
<dbReference type="AlphaFoldDB" id="A0A922TB83"/>
<organism evidence="11 12">
    <name type="scientific">Pseudorhizobium pelagicum</name>
    <dbReference type="NCBI Taxonomy" id="1509405"/>
    <lineage>
        <taxon>Bacteria</taxon>
        <taxon>Pseudomonadati</taxon>
        <taxon>Pseudomonadota</taxon>
        <taxon>Alphaproteobacteria</taxon>
        <taxon>Hyphomicrobiales</taxon>
        <taxon>Rhizobiaceae</taxon>
        <taxon>Rhizobium/Agrobacterium group</taxon>
        <taxon>Pseudorhizobium</taxon>
    </lineage>
</organism>
<keyword evidence="2" id="KW-1003">Cell membrane</keyword>
<dbReference type="OrthoDB" id="9811281at2"/>
<dbReference type="Proteomes" id="UP000052167">
    <property type="component" value="Unassembled WGS sequence"/>
</dbReference>
<dbReference type="GO" id="GO:0009055">
    <property type="term" value="F:electron transfer activity"/>
    <property type="evidence" value="ECO:0007669"/>
    <property type="project" value="InterPro"/>
</dbReference>
<dbReference type="InterPro" id="IPR009056">
    <property type="entry name" value="Cyt_c-like_dom"/>
</dbReference>
<evidence type="ECO:0000256" key="6">
    <source>
        <dbReference type="ARBA" id="ARBA00022737"/>
    </source>
</evidence>
<name>A0A922TB83_9HYPH</name>
<dbReference type="Gene3D" id="1.10.760.10">
    <property type="entry name" value="Cytochrome c-like domain"/>
    <property type="match status" value="2"/>
</dbReference>
<dbReference type="PANTHER" id="PTHR35008:SF8">
    <property type="entry name" value="ALCOHOL DEHYDROGENASE CYTOCHROME C SUBUNIT"/>
    <property type="match status" value="1"/>
</dbReference>
<keyword evidence="6" id="KW-0677">Repeat</keyword>
<evidence type="ECO:0000256" key="2">
    <source>
        <dbReference type="ARBA" id="ARBA00022475"/>
    </source>
</evidence>
<dbReference type="PROSITE" id="PS51007">
    <property type="entry name" value="CYTC"/>
    <property type="match status" value="2"/>
</dbReference>
<keyword evidence="3 9" id="KW-0349">Heme</keyword>
<dbReference type="PIRSF" id="PIRSF000018">
    <property type="entry name" value="Mb_ADH_cyt_c"/>
    <property type="match status" value="1"/>
</dbReference>
<dbReference type="InterPro" id="IPR014353">
    <property type="entry name" value="Membr-bd_ADH_cyt_c"/>
</dbReference>
<dbReference type="GO" id="GO:0016614">
    <property type="term" value="F:oxidoreductase activity, acting on CH-OH group of donors"/>
    <property type="evidence" value="ECO:0007669"/>
    <property type="project" value="InterPro"/>
</dbReference>
<keyword evidence="4 9" id="KW-0479">Metal-binding</keyword>
<evidence type="ECO:0000256" key="1">
    <source>
        <dbReference type="ARBA" id="ARBA00004236"/>
    </source>
</evidence>
<evidence type="ECO:0000259" key="10">
    <source>
        <dbReference type="PROSITE" id="PS51007"/>
    </source>
</evidence>
<dbReference type="RefSeq" id="WP_037166777.1">
    <property type="nucleotide sequence ID" value="NZ_CAJXID010000010.1"/>
</dbReference>
<proteinExistence type="predicted"/>
<dbReference type="GO" id="GO:0020037">
    <property type="term" value="F:heme binding"/>
    <property type="evidence" value="ECO:0007669"/>
    <property type="project" value="InterPro"/>
</dbReference>
<dbReference type="EMBL" id="JOKJ01000011">
    <property type="protein sequence ID" value="KEQ07932.1"/>
    <property type="molecule type" value="Genomic_DNA"/>
</dbReference>
<keyword evidence="11" id="KW-0808">Transferase</keyword>